<proteinExistence type="predicted"/>
<gene>
    <name evidence="2" type="ORF">BBO_08297</name>
</gene>
<dbReference type="EMBL" id="AZHA01000037">
    <property type="protein sequence ID" value="OAA36125.1"/>
    <property type="molecule type" value="Genomic_DNA"/>
</dbReference>
<feature type="region of interest" description="Disordered" evidence="1">
    <location>
        <begin position="410"/>
        <end position="458"/>
    </location>
</feature>
<evidence type="ECO:0000313" key="3">
    <source>
        <dbReference type="Proteomes" id="UP000076863"/>
    </source>
</evidence>
<sequence length="570" mass="62262">MADVAITEVNKTAPAVPAISVPPPAETVRSSTEAPFPGPDEPMTGANVTQRAPSEADRMPTPLSDGPGGSGAHLIRTEQPERTALPSGLNKLKRRNSPGGGKGVLIGHWRDSPVPELENKHAVIGSLDVYDRLRTRIRPFNKDGETLSDYPLPPGSGGCWVTFDRIYFLDHLVGLDQFQVKEYIRLRAAASEETEEERLAKEAESVKLATIKGRELLQTENPRAAPLIAHGAIPNDASSAAASNSKRRKTSSSFVSIASQDDAAAEAAATASQHLLVHDLLQGTRPTKIVIGYWRGSNEALELDRHAVWGILGQNDMFRFKLVRETRDGRAVEGNFPSGAGGIWILQNDIKFEPHIQNFSRPEIKEYCRIRQYQVDHGEEVEERPANELLAAEVARIRARAFLPTHHLQGAPQYGKAYPHRDAEGTNGGTGATDSPNVGRASVDHEPRQQLRRAKSKADLRGLRSALAADAGASIVGSVTVPSPPITNGAGARLPVRESEDIECWDYIWEHQESLPPWAGLEDAKIYDGVKYERKPTGAFMGKLVSQGTIITIDGEEYVEYRVLTKPSFF</sequence>
<name>A0A166S4N1_9HYPO</name>
<dbReference type="AlphaFoldDB" id="A0A166S4N1"/>
<accession>A0A166S4N1</accession>
<keyword evidence="3" id="KW-1185">Reference proteome</keyword>
<comment type="caution">
    <text evidence="2">The sequence shown here is derived from an EMBL/GenBank/DDBJ whole genome shotgun (WGS) entry which is preliminary data.</text>
</comment>
<organism evidence="2 3">
    <name type="scientific">Beauveria brongniartii RCEF 3172</name>
    <dbReference type="NCBI Taxonomy" id="1081107"/>
    <lineage>
        <taxon>Eukaryota</taxon>
        <taxon>Fungi</taxon>
        <taxon>Dikarya</taxon>
        <taxon>Ascomycota</taxon>
        <taxon>Pezizomycotina</taxon>
        <taxon>Sordariomycetes</taxon>
        <taxon>Hypocreomycetidae</taxon>
        <taxon>Hypocreales</taxon>
        <taxon>Cordycipitaceae</taxon>
        <taxon>Beauveria</taxon>
        <taxon>Beauveria brongniartii</taxon>
    </lineage>
</organism>
<dbReference type="OrthoDB" id="5235778at2759"/>
<reference evidence="2 3" key="1">
    <citation type="journal article" date="2016" name="Genome Biol. Evol.">
        <title>Divergent and convergent evolution of fungal pathogenicity.</title>
        <authorList>
            <person name="Shang Y."/>
            <person name="Xiao G."/>
            <person name="Zheng P."/>
            <person name="Cen K."/>
            <person name="Zhan S."/>
            <person name="Wang C."/>
        </authorList>
    </citation>
    <scope>NUCLEOTIDE SEQUENCE [LARGE SCALE GENOMIC DNA]</scope>
    <source>
        <strain evidence="2 3">RCEF 3172</strain>
    </source>
</reference>
<dbReference type="Proteomes" id="UP000076863">
    <property type="component" value="Unassembled WGS sequence"/>
</dbReference>
<protein>
    <submittedName>
        <fullName evidence="2">Uncharacterized protein</fullName>
    </submittedName>
</protein>
<evidence type="ECO:0000313" key="2">
    <source>
        <dbReference type="EMBL" id="OAA36125.1"/>
    </source>
</evidence>
<feature type="region of interest" description="Disordered" evidence="1">
    <location>
        <begin position="1"/>
        <end position="83"/>
    </location>
</feature>
<evidence type="ECO:0000256" key="1">
    <source>
        <dbReference type="SAM" id="MobiDB-lite"/>
    </source>
</evidence>